<accession>A0A1S7DTZ7</accession>
<protein>
    <submittedName>
        <fullName evidence="1">Uncharacterized protein</fullName>
    </submittedName>
</protein>
<dbReference type="EMBL" id="CP011859">
    <property type="protein sequence ID" value="AQY22593.1"/>
    <property type="molecule type" value="Genomic_DNA"/>
</dbReference>
<gene>
    <name evidence="1" type="ORF">AB406_1649</name>
</gene>
<organism evidence="1 2">
    <name type="scientific">Riemerella anatipestifer</name>
    <name type="common">Moraxella anatipestifer</name>
    <dbReference type="NCBI Taxonomy" id="34085"/>
    <lineage>
        <taxon>Bacteria</taxon>
        <taxon>Pseudomonadati</taxon>
        <taxon>Bacteroidota</taxon>
        <taxon>Flavobacteriia</taxon>
        <taxon>Flavobacteriales</taxon>
        <taxon>Weeksellaceae</taxon>
        <taxon>Riemerella</taxon>
    </lineage>
</organism>
<evidence type="ECO:0000313" key="1">
    <source>
        <dbReference type="EMBL" id="AQY22593.1"/>
    </source>
</evidence>
<name>A0A1S7DTZ7_RIEAN</name>
<evidence type="ECO:0000313" key="2">
    <source>
        <dbReference type="Proteomes" id="UP000189883"/>
    </source>
</evidence>
<sequence length="42" mass="4779">MSIFQVLQRYNLISKKTILAPKTIVIKYRKIICACQLPSAIA</sequence>
<reference evidence="1 2" key="1">
    <citation type="submission" date="2015-06" db="EMBL/GenBank/DDBJ databases">
        <title>R. anatipestifer strain HXb2 is the most virulent strain so far, and the genome sequence would help us uncover the pathogenesis.</title>
        <authorList>
            <person name="Hu Q."/>
            <person name="Qi J."/>
            <person name="Bo H."/>
            <person name="Liu G."/>
            <person name="Tao M."/>
            <person name="Ding Y."/>
            <person name="Xue Y."/>
        </authorList>
    </citation>
    <scope>NUCLEOTIDE SEQUENCE [LARGE SCALE GENOMIC DNA]</scope>
    <source>
        <strain evidence="1 2">HXb2</strain>
    </source>
</reference>
<proteinExistence type="predicted"/>
<dbReference type="AlphaFoldDB" id="A0A1S7DTZ7"/>
<dbReference type="Proteomes" id="UP000189883">
    <property type="component" value="Chromosome"/>
</dbReference>